<keyword evidence="2" id="KW-0804">Transcription</keyword>
<dbReference type="GO" id="GO:0003700">
    <property type="term" value="F:DNA-binding transcription factor activity"/>
    <property type="evidence" value="ECO:0007669"/>
    <property type="project" value="InterPro"/>
</dbReference>
<feature type="domain" description="HTH araC/xylS-type" evidence="3">
    <location>
        <begin position="225"/>
        <end position="323"/>
    </location>
</feature>
<sequence>MKSSPYQTGRPCRIGFIQVPGYSAISSFCAIEPLRMANQLTERQLYEWQLLTADGQPAEASNGLSTSPARVFDCDDEFDMVFVCAGVRVKQACDRRLINWLQHLARRHVPLGGLCTGPYILARAGVLDGYRCTVHWEHISSINEETEFPNTLFSSKLFVIDRDRYTCSGGVAPLDLMLNIIKEQCGSELAASVSEEFIHDRIRGVGDSQRVPLRARVGPGQPKLLEAVALMEANIEEPLTLSELAHYVNISRRQLERLFRAHLDRSPTRYYLELRLKRAREFLLQTSMSILDVALACGFSSSPHFSKCYHDYYDMPPSQERRRQATQIRLTALAPTTVPTTQSTPGHDPKL</sequence>
<proteinExistence type="predicted"/>
<gene>
    <name evidence="4" type="ORF">C41B8_00120</name>
</gene>
<evidence type="ECO:0000313" key="5">
    <source>
        <dbReference type="Proteomes" id="UP000028302"/>
    </source>
</evidence>
<dbReference type="InterPro" id="IPR002818">
    <property type="entry name" value="DJ-1/PfpI"/>
</dbReference>
<dbReference type="Gene3D" id="1.10.10.60">
    <property type="entry name" value="Homeodomain-like"/>
    <property type="match status" value="1"/>
</dbReference>
<evidence type="ECO:0000259" key="3">
    <source>
        <dbReference type="PROSITE" id="PS01124"/>
    </source>
</evidence>
<dbReference type="FunFam" id="1.10.10.60:FF:000090">
    <property type="entry name" value="Transcriptional regulator ArgR, AraC family"/>
    <property type="match status" value="1"/>
</dbReference>
<dbReference type="Gene3D" id="3.40.50.880">
    <property type="match status" value="1"/>
</dbReference>
<protein>
    <submittedName>
        <fullName evidence="4">Transcriptional regulator</fullName>
    </submittedName>
</protein>
<dbReference type="PANTHER" id="PTHR43130:SF3">
    <property type="entry name" value="HTH-TYPE TRANSCRIPTIONAL REGULATOR RV1931C"/>
    <property type="match status" value="1"/>
</dbReference>
<dbReference type="EMBL" id="APNK01000001">
    <property type="protein sequence ID" value="KEZ79107.1"/>
    <property type="molecule type" value="Genomic_DNA"/>
</dbReference>
<dbReference type="OrthoDB" id="9803764at2"/>
<dbReference type="PROSITE" id="PS01124">
    <property type="entry name" value="HTH_ARAC_FAMILY_2"/>
    <property type="match status" value="1"/>
</dbReference>
<dbReference type="SUPFAM" id="SSF52317">
    <property type="entry name" value="Class I glutamine amidotransferase-like"/>
    <property type="match status" value="1"/>
</dbReference>
<accession>A0A084IQX3</accession>
<dbReference type="Proteomes" id="UP000028302">
    <property type="component" value="Unassembled WGS sequence"/>
</dbReference>
<dbReference type="eggNOG" id="COG4977">
    <property type="taxonomic scope" value="Bacteria"/>
</dbReference>
<evidence type="ECO:0000256" key="2">
    <source>
        <dbReference type="ARBA" id="ARBA00023163"/>
    </source>
</evidence>
<dbReference type="GO" id="GO:0043565">
    <property type="term" value="F:sequence-specific DNA binding"/>
    <property type="evidence" value="ECO:0007669"/>
    <property type="project" value="InterPro"/>
</dbReference>
<name>A0A084IQX3_SALHC</name>
<dbReference type="SMART" id="SM00342">
    <property type="entry name" value="HTH_ARAC"/>
    <property type="match status" value="1"/>
</dbReference>
<dbReference type="PANTHER" id="PTHR43130">
    <property type="entry name" value="ARAC-FAMILY TRANSCRIPTIONAL REGULATOR"/>
    <property type="match status" value="1"/>
</dbReference>
<evidence type="ECO:0000256" key="1">
    <source>
        <dbReference type="ARBA" id="ARBA00023015"/>
    </source>
</evidence>
<dbReference type="InterPro" id="IPR029062">
    <property type="entry name" value="Class_I_gatase-like"/>
</dbReference>
<dbReference type="Pfam" id="PF01965">
    <property type="entry name" value="DJ-1_PfpI"/>
    <property type="match status" value="1"/>
</dbReference>
<dbReference type="SUPFAM" id="SSF46689">
    <property type="entry name" value="Homeodomain-like"/>
    <property type="match status" value="2"/>
</dbReference>
<dbReference type="InterPro" id="IPR009057">
    <property type="entry name" value="Homeodomain-like_sf"/>
</dbReference>
<evidence type="ECO:0000313" key="4">
    <source>
        <dbReference type="EMBL" id="KEZ79107.1"/>
    </source>
</evidence>
<dbReference type="InterPro" id="IPR052158">
    <property type="entry name" value="INH-QAR"/>
</dbReference>
<dbReference type="PATRIC" id="fig|1304275.5.peg.25"/>
<comment type="caution">
    <text evidence="4">The sequence shown here is derived from an EMBL/GenBank/DDBJ whole genome shotgun (WGS) entry which is preliminary data.</text>
</comment>
<dbReference type="AlphaFoldDB" id="A0A084IQX3"/>
<dbReference type="CDD" id="cd03136">
    <property type="entry name" value="GATase1_AraC_ArgR_like"/>
    <property type="match status" value="1"/>
</dbReference>
<keyword evidence="1" id="KW-0805">Transcription regulation</keyword>
<dbReference type="RefSeq" id="WP_051882544.1">
    <property type="nucleotide sequence ID" value="NZ_APNK01000001.1"/>
</dbReference>
<dbReference type="InterPro" id="IPR018060">
    <property type="entry name" value="HTH_AraC"/>
</dbReference>
<reference evidence="4 5" key="1">
    <citation type="submission" date="2013-03" db="EMBL/GenBank/DDBJ databases">
        <title>Salinisphaera hydrothermalis C41B8 Genome Sequencing.</title>
        <authorList>
            <person name="Li C."/>
            <person name="Lai Q."/>
            <person name="Shao Z."/>
        </authorList>
    </citation>
    <scope>NUCLEOTIDE SEQUENCE [LARGE SCALE GENOMIC DNA]</scope>
    <source>
        <strain evidence="4 5">C41B8</strain>
    </source>
</reference>
<organism evidence="4 5">
    <name type="scientific">Salinisphaera hydrothermalis (strain C41B8)</name>
    <dbReference type="NCBI Taxonomy" id="1304275"/>
    <lineage>
        <taxon>Bacteria</taxon>
        <taxon>Pseudomonadati</taxon>
        <taxon>Pseudomonadota</taxon>
        <taxon>Gammaproteobacteria</taxon>
        <taxon>Salinisphaerales</taxon>
        <taxon>Salinisphaeraceae</taxon>
        <taxon>Salinisphaera</taxon>
    </lineage>
</organism>
<dbReference type="STRING" id="1304275.C41B8_00120"/>
<dbReference type="Pfam" id="PF12833">
    <property type="entry name" value="HTH_18"/>
    <property type="match status" value="1"/>
</dbReference>
<keyword evidence="5" id="KW-1185">Reference proteome</keyword>